<dbReference type="SUPFAM" id="SSF49879">
    <property type="entry name" value="SMAD/FHA domain"/>
    <property type="match status" value="1"/>
</dbReference>
<keyword evidence="2" id="KW-0812">Transmembrane</keyword>
<dbReference type="Gene3D" id="2.60.200.20">
    <property type="match status" value="1"/>
</dbReference>
<keyword evidence="2" id="KW-1133">Transmembrane helix</keyword>
<sequence length="345" mass="36448">MLMLKVARGLHAGAELALQARSYLIGSDESSCDVVLLDDGVRPQHGRLTVTADGDVFIEWLDGTPCESGDESSPSARTSLDDNVAVTIGAAHVVVLGMVRKPSAQRDPTAAFPQADAAAASPQTDADARAAHADPQQETATSTALLVASAPSRWRGNLFGGLATVFVVLFAVGGALAVAQTLGPDDRQTQQLEAVLQLLGYTNLEVETSERGEPAVSGYLPSQSDLDRLRSALAARRCDAVLHVAVRATVQQFDTGLAKTGYRVVSSGEDVTMLEPKPAEVLRRPPAVDLRIRSASAGDDAYIETETGQRFYVGSILPGGFELADVTPQGVIVTKEDRRIVVPIH</sequence>
<organism evidence="5 6">
    <name type="scientific">Paraburkholderia madseniana</name>
    <dbReference type="NCBI Taxonomy" id="2599607"/>
    <lineage>
        <taxon>Bacteria</taxon>
        <taxon>Pseudomonadati</taxon>
        <taxon>Pseudomonadota</taxon>
        <taxon>Betaproteobacteria</taxon>
        <taxon>Burkholderiales</taxon>
        <taxon>Burkholderiaceae</taxon>
        <taxon>Paraburkholderia</taxon>
    </lineage>
</organism>
<dbReference type="EMBL" id="VOSW01000107">
    <property type="protein sequence ID" value="KAE8754880.1"/>
    <property type="molecule type" value="Genomic_DNA"/>
</dbReference>
<dbReference type="AlphaFoldDB" id="A0A6N6W5N7"/>
<comment type="caution">
    <text evidence="5">The sequence shown here is derived from an EMBL/GenBank/DDBJ whole genome shotgun (WGS) entry which is preliminary data.</text>
</comment>
<dbReference type="Pfam" id="PF16697">
    <property type="entry name" value="Yop-YscD_cpl"/>
    <property type="match status" value="1"/>
</dbReference>
<reference evidence="5 6" key="1">
    <citation type="journal article" date="2020" name="Int. J. Syst. Evol. Microbiol.">
        <title>Paraburkholderia madseniana sp. nov., a phenolic acid-degrading bacterium isolated from acidic forest soil.</title>
        <authorList>
            <person name="Wilhelm R.C."/>
            <person name="Murphy S.J.L."/>
            <person name="Feriancek N.M."/>
            <person name="Karasz D.C."/>
            <person name="DeRito C.M."/>
            <person name="Newman J.D."/>
            <person name="Buckley D.H."/>
        </authorList>
    </citation>
    <scope>NUCLEOTIDE SEQUENCE [LARGE SCALE GENOMIC DNA]</scope>
    <source>
        <strain evidence="5 6">RP11</strain>
    </source>
</reference>
<evidence type="ECO:0000259" key="4">
    <source>
        <dbReference type="Pfam" id="PF23893"/>
    </source>
</evidence>
<dbReference type="InterPro" id="IPR008984">
    <property type="entry name" value="SMAD_FHA_dom_sf"/>
</dbReference>
<protein>
    <submittedName>
        <fullName evidence="5">Uncharacterized protein</fullName>
    </submittedName>
</protein>
<evidence type="ECO:0000259" key="3">
    <source>
        <dbReference type="Pfam" id="PF16697"/>
    </source>
</evidence>
<evidence type="ECO:0000256" key="2">
    <source>
        <dbReference type="SAM" id="Phobius"/>
    </source>
</evidence>
<name>A0A6N6W5N7_9BURK</name>
<dbReference type="Pfam" id="PF23893">
    <property type="entry name" value="Y4YQ_C"/>
    <property type="match status" value="1"/>
</dbReference>
<feature type="transmembrane region" description="Helical" evidence="2">
    <location>
        <begin position="158"/>
        <end position="179"/>
    </location>
</feature>
<gene>
    <name evidence="5" type="ORF">FSO04_37275</name>
</gene>
<dbReference type="InterPro" id="IPR032030">
    <property type="entry name" value="YscD_cytoplasmic_dom"/>
</dbReference>
<evidence type="ECO:0000313" key="5">
    <source>
        <dbReference type="EMBL" id="KAE8754880.1"/>
    </source>
</evidence>
<dbReference type="RefSeq" id="WP_154566488.1">
    <property type="nucleotide sequence ID" value="NZ_VOSW01000107.1"/>
</dbReference>
<feature type="domain" description="YscD/Y4YQ C-terminal" evidence="4">
    <location>
        <begin position="290"/>
        <end position="342"/>
    </location>
</feature>
<accession>A0A6N6W5N7</accession>
<dbReference type="Proteomes" id="UP000463700">
    <property type="component" value="Unassembled WGS sequence"/>
</dbReference>
<feature type="compositionally biased region" description="Low complexity" evidence="1">
    <location>
        <begin position="107"/>
        <end position="125"/>
    </location>
</feature>
<evidence type="ECO:0000313" key="6">
    <source>
        <dbReference type="Proteomes" id="UP000463700"/>
    </source>
</evidence>
<dbReference type="OrthoDB" id="9156149at2"/>
<feature type="region of interest" description="Disordered" evidence="1">
    <location>
        <begin position="106"/>
        <end position="139"/>
    </location>
</feature>
<feature type="domain" description="YscD cytoplasmic" evidence="3">
    <location>
        <begin position="5"/>
        <end position="93"/>
    </location>
</feature>
<evidence type="ECO:0000256" key="1">
    <source>
        <dbReference type="SAM" id="MobiDB-lite"/>
    </source>
</evidence>
<keyword evidence="2" id="KW-0472">Membrane</keyword>
<dbReference type="InterPro" id="IPR057770">
    <property type="entry name" value="YscD/Y4YQ_C"/>
</dbReference>
<proteinExistence type="predicted"/>